<dbReference type="InterPro" id="IPR037522">
    <property type="entry name" value="HD_GYP_dom"/>
</dbReference>
<gene>
    <name evidence="3" type="ORF">AJ81_04715</name>
</gene>
<dbReference type="FunFam" id="1.10.3210.10:FF:000018">
    <property type="entry name" value="Two-component system response regulator"/>
    <property type="match status" value="1"/>
</dbReference>
<dbReference type="GO" id="GO:0009214">
    <property type="term" value="P:cyclic nucleotide catabolic process"/>
    <property type="evidence" value="ECO:0007669"/>
    <property type="project" value="UniProtKB-ARBA"/>
</dbReference>
<dbReference type="NCBIfam" id="TIGR00277">
    <property type="entry name" value="HDIG"/>
    <property type="match status" value="1"/>
</dbReference>
<evidence type="ECO:0000256" key="1">
    <source>
        <dbReference type="ARBA" id="ARBA00022801"/>
    </source>
</evidence>
<dbReference type="AlphaFoldDB" id="A0A0X1KR13"/>
<dbReference type="GO" id="GO:0004112">
    <property type="term" value="F:cyclic-nucleotide phosphodiesterase activity"/>
    <property type="evidence" value="ECO:0007669"/>
    <property type="project" value="UniProtKB-ARBA"/>
</dbReference>
<dbReference type="STRING" id="1123384.AJ81_04715"/>
<evidence type="ECO:0000313" key="4">
    <source>
        <dbReference type="Proteomes" id="UP000077469"/>
    </source>
</evidence>
<keyword evidence="1 3" id="KW-0378">Hydrolase</keyword>
<accession>A0A0X1KR13</accession>
<sequence length="206" mass="23741">MAIERILLLRDLQEANTKLLKAYDETIEALARAIDMRDAETYGHSERVANLTVQIAKAMGIEKEQLIHIRRGALLHDIGKLAIPDRILLKPGKLDEEEWKIMKMHPLYAQEMLSKIEYLKSALDIPLYHHERWDGNGYPFGLKGEEIPLSARIFAVVDVYDALTSDRPYRKAWTKQEAIEYIKNQSGRQFDPKVVEVFLKILEQGA</sequence>
<dbReference type="SUPFAM" id="SSF109604">
    <property type="entry name" value="HD-domain/PDEase-like"/>
    <property type="match status" value="1"/>
</dbReference>
<dbReference type="PROSITE" id="PS51832">
    <property type="entry name" value="HD_GYP"/>
    <property type="match status" value="1"/>
</dbReference>
<proteinExistence type="predicted"/>
<dbReference type="InterPro" id="IPR006675">
    <property type="entry name" value="HDIG_dom"/>
</dbReference>
<reference evidence="3 4" key="1">
    <citation type="submission" date="2014-01" db="EMBL/GenBank/DDBJ databases">
        <title>Genome sequencing of Thermotog hypogea.</title>
        <authorList>
            <person name="Zhang X."/>
            <person name="Alvare G."/>
            <person name="Fristensky B."/>
            <person name="Chen L."/>
            <person name="Suen T."/>
            <person name="Chen Q."/>
            <person name="Ma K."/>
        </authorList>
    </citation>
    <scope>NUCLEOTIDE SEQUENCE [LARGE SCALE GENOMIC DNA]</scope>
    <source>
        <strain evidence="3 4">DSM 11164</strain>
    </source>
</reference>
<dbReference type="Pfam" id="PF13487">
    <property type="entry name" value="HD_5"/>
    <property type="match status" value="1"/>
</dbReference>
<evidence type="ECO:0000313" key="3">
    <source>
        <dbReference type="EMBL" id="AJC73624.1"/>
    </source>
</evidence>
<dbReference type="PANTHER" id="PTHR45228">
    <property type="entry name" value="CYCLIC DI-GMP PHOSPHODIESTERASE TM_0186-RELATED"/>
    <property type="match status" value="1"/>
</dbReference>
<protein>
    <submittedName>
        <fullName evidence="3">Phosphohydrolase</fullName>
    </submittedName>
</protein>
<dbReference type="EMBL" id="CP007141">
    <property type="protein sequence ID" value="AJC73624.1"/>
    <property type="molecule type" value="Genomic_DNA"/>
</dbReference>
<dbReference type="InterPro" id="IPR052020">
    <property type="entry name" value="Cyclic_di-GMP/3'3'-cGAMP_PDE"/>
</dbReference>
<dbReference type="PANTHER" id="PTHR45228:SF1">
    <property type="entry name" value="CYCLIC DI-GMP PHOSPHODIESTERASE TM_0186"/>
    <property type="match status" value="1"/>
</dbReference>
<dbReference type="PATRIC" id="fig|1123384.7.peg.927"/>
<organism evidence="3 4">
    <name type="scientific">Pseudothermotoga hypogea DSM 11164 = NBRC 106472</name>
    <dbReference type="NCBI Taxonomy" id="1123384"/>
    <lineage>
        <taxon>Bacteria</taxon>
        <taxon>Thermotogati</taxon>
        <taxon>Thermotogota</taxon>
        <taxon>Thermotogae</taxon>
        <taxon>Thermotogales</taxon>
        <taxon>Thermotogaceae</taxon>
        <taxon>Pseudothermotoga</taxon>
    </lineage>
</organism>
<name>A0A0X1KR13_9THEM</name>
<feature type="domain" description="HD-GYP" evidence="2">
    <location>
        <begin position="19"/>
        <end position="206"/>
    </location>
</feature>
<dbReference type="Gene3D" id="1.10.3210.10">
    <property type="entry name" value="Hypothetical protein af1432"/>
    <property type="match status" value="1"/>
</dbReference>
<keyword evidence="4" id="KW-1185">Reference proteome</keyword>
<dbReference type="InterPro" id="IPR003607">
    <property type="entry name" value="HD/PDEase_dom"/>
</dbReference>
<dbReference type="Proteomes" id="UP000077469">
    <property type="component" value="Chromosome"/>
</dbReference>
<dbReference type="PaxDb" id="1123384-AJ81_04715"/>
<evidence type="ECO:0000259" key="2">
    <source>
        <dbReference type="PROSITE" id="PS51832"/>
    </source>
</evidence>
<dbReference type="CDD" id="cd00077">
    <property type="entry name" value="HDc"/>
    <property type="match status" value="1"/>
</dbReference>
<dbReference type="KEGG" id="phy:AJ81_04715"/>
<dbReference type="SMART" id="SM00471">
    <property type="entry name" value="HDc"/>
    <property type="match status" value="1"/>
</dbReference>